<dbReference type="GO" id="GO:0070403">
    <property type="term" value="F:NAD+ binding"/>
    <property type="evidence" value="ECO:0007669"/>
    <property type="project" value="InterPro"/>
</dbReference>
<dbReference type="AlphaFoldDB" id="A0A7Z0IKK9"/>
<gene>
    <name evidence="7" type="ORF">GGQ54_001201</name>
</gene>
<evidence type="ECO:0000256" key="4">
    <source>
        <dbReference type="ARBA" id="ARBA00022833"/>
    </source>
</evidence>
<dbReference type="Gene3D" id="3.40.50.720">
    <property type="entry name" value="NAD(P)-binding Rossmann-like Domain"/>
    <property type="match status" value="1"/>
</dbReference>
<evidence type="ECO:0000256" key="3">
    <source>
        <dbReference type="ARBA" id="ARBA00022723"/>
    </source>
</evidence>
<comment type="similarity">
    <text evidence="2">Belongs to the zinc-containing alcohol dehydrogenase family.</text>
</comment>
<name>A0A7Z0IKK9_9ACTN</name>
<dbReference type="RefSeq" id="WP_179444574.1">
    <property type="nucleotide sequence ID" value="NZ_JACBZS010000001.1"/>
</dbReference>
<comment type="cofactor">
    <cofactor evidence="1">
        <name>Zn(2+)</name>
        <dbReference type="ChEBI" id="CHEBI:29105"/>
    </cofactor>
</comment>
<dbReference type="GO" id="GO:0016491">
    <property type="term" value="F:oxidoreductase activity"/>
    <property type="evidence" value="ECO:0007669"/>
    <property type="project" value="UniProtKB-KW"/>
</dbReference>
<reference evidence="7 8" key="1">
    <citation type="submission" date="2020-07" db="EMBL/GenBank/DDBJ databases">
        <title>Sequencing the genomes of 1000 actinobacteria strains.</title>
        <authorList>
            <person name="Klenk H.-P."/>
        </authorList>
    </citation>
    <scope>NUCLEOTIDE SEQUENCE [LARGE SCALE GENOMIC DNA]</scope>
    <source>
        <strain evidence="7 8">DSM 103164</strain>
    </source>
</reference>
<evidence type="ECO:0000256" key="2">
    <source>
        <dbReference type="ARBA" id="ARBA00008072"/>
    </source>
</evidence>
<evidence type="ECO:0000259" key="6">
    <source>
        <dbReference type="Pfam" id="PF02737"/>
    </source>
</evidence>
<organism evidence="7 8">
    <name type="scientific">Naumannella cuiyingiana</name>
    <dbReference type="NCBI Taxonomy" id="1347891"/>
    <lineage>
        <taxon>Bacteria</taxon>
        <taxon>Bacillati</taxon>
        <taxon>Actinomycetota</taxon>
        <taxon>Actinomycetes</taxon>
        <taxon>Propionibacteriales</taxon>
        <taxon>Propionibacteriaceae</taxon>
        <taxon>Naumannella</taxon>
    </lineage>
</organism>
<dbReference type="PANTHER" id="PTHR43350">
    <property type="entry name" value="NAD-DEPENDENT ALCOHOL DEHYDROGENASE"/>
    <property type="match status" value="1"/>
</dbReference>
<evidence type="ECO:0000313" key="7">
    <source>
        <dbReference type="EMBL" id="NYI70641.1"/>
    </source>
</evidence>
<dbReference type="Gene3D" id="3.90.180.10">
    <property type="entry name" value="Medium-chain alcohol dehydrogenases, catalytic domain"/>
    <property type="match status" value="2"/>
</dbReference>
<evidence type="ECO:0000256" key="5">
    <source>
        <dbReference type="ARBA" id="ARBA00023002"/>
    </source>
</evidence>
<dbReference type="InterPro" id="IPR036291">
    <property type="entry name" value="NAD(P)-bd_dom_sf"/>
</dbReference>
<keyword evidence="8" id="KW-1185">Reference proteome</keyword>
<comment type="caution">
    <text evidence="7">The sequence shown here is derived from an EMBL/GenBank/DDBJ whole genome shotgun (WGS) entry which is preliminary data.</text>
</comment>
<accession>A0A7Z0IKK9</accession>
<dbReference type="SUPFAM" id="SSF51735">
    <property type="entry name" value="NAD(P)-binding Rossmann-fold domains"/>
    <property type="match status" value="1"/>
</dbReference>
<proteinExistence type="inferred from homology"/>
<keyword evidence="3" id="KW-0479">Metal-binding</keyword>
<sequence>MEEPSLPSPWPATARAWRLVARRRAELVEEPVPAPGAGEVGVRTLVSAVSRGTETLVHSGRVPVSQYAAMRAPFQSGDFPWPVSYGYLSVGEVIAGEPALIGQRVFCLHPHQTHYVVPAAAVTVLPADLPSERAALAGTVETALNAVWDADAQVGDTIAVIGAGLVGSAIAAILAGLPGARVRLYDIDPGRADLARRLGVPFATPDRAGQAEPADIVLHASATEEGLRLALRLAADEGRLVEVSWYGDRPVSLPLGEDFHARRLTIRSSQVGRVAPRVPARDHAARMAVVLRLLADDRFDALLGDEIVFDDLPTDITDLAGVGPAPLIRYPGG</sequence>
<dbReference type="CDD" id="cd08255">
    <property type="entry name" value="2-desacetyl-2-hydroxyethyl_bacteriochlorophyllide_like"/>
    <property type="match status" value="1"/>
</dbReference>
<protein>
    <submittedName>
        <fullName evidence="7">Threonine dehydrogenase-like Zn-dependent dehydrogenase</fullName>
    </submittedName>
</protein>
<keyword evidence="5" id="KW-0560">Oxidoreductase</keyword>
<evidence type="ECO:0000256" key="1">
    <source>
        <dbReference type="ARBA" id="ARBA00001947"/>
    </source>
</evidence>
<dbReference type="Proteomes" id="UP000527616">
    <property type="component" value="Unassembled WGS sequence"/>
</dbReference>
<evidence type="ECO:0000313" key="8">
    <source>
        <dbReference type="Proteomes" id="UP000527616"/>
    </source>
</evidence>
<dbReference type="EMBL" id="JACBZS010000001">
    <property type="protein sequence ID" value="NYI70641.1"/>
    <property type="molecule type" value="Genomic_DNA"/>
</dbReference>
<dbReference type="PANTHER" id="PTHR43350:SF19">
    <property type="entry name" value="D-GULOSIDE 3-DEHYDROGENASE"/>
    <property type="match status" value="1"/>
</dbReference>
<feature type="domain" description="3-hydroxyacyl-CoA dehydrogenase NAD binding" evidence="6">
    <location>
        <begin position="157"/>
        <end position="196"/>
    </location>
</feature>
<dbReference type="SUPFAM" id="SSF50129">
    <property type="entry name" value="GroES-like"/>
    <property type="match status" value="1"/>
</dbReference>
<dbReference type="GO" id="GO:0046872">
    <property type="term" value="F:metal ion binding"/>
    <property type="evidence" value="ECO:0007669"/>
    <property type="project" value="UniProtKB-KW"/>
</dbReference>
<dbReference type="InterPro" id="IPR011032">
    <property type="entry name" value="GroES-like_sf"/>
</dbReference>
<dbReference type="Pfam" id="PF02737">
    <property type="entry name" value="3HCDH_N"/>
    <property type="match status" value="1"/>
</dbReference>
<dbReference type="InterPro" id="IPR006176">
    <property type="entry name" value="3-OHacyl-CoA_DH_NAD-bd"/>
</dbReference>
<dbReference type="GO" id="GO:0006631">
    <property type="term" value="P:fatty acid metabolic process"/>
    <property type="evidence" value="ECO:0007669"/>
    <property type="project" value="InterPro"/>
</dbReference>
<keyword evidence="4" id="KW-0862">Zinc</keyword>